<gene>
    <name evidence="1" type="ORF">A9B99_07305</name>
</gene>
<proteinExistence type="predicted"/>
<evidence type="ECO:0008006" key="3">
    <source>
        <dbReference type="Google" id="ProtNLM"/>
    </source>
</evidence>
<dbReference type="Proteomes" id="UP000078225">
    <property type="component" value="Unassembled WGS sequence"/>
</dbReference>
<name>A0A1B7L482_9ENTR</name>
<keyword evidence="2" id="KW-1185">Reference proteome</keyword>
<sequence>MMSLADIFQLIVLCAIIFLPLGYSARRWLPVLHLRVRQIMGKPRYVKPVGVLRRNTPVRADKHDK</sequence>
<dbReference type="InterPro" id="IPR019995">
    <property type="entry name" value="Cellulose_BcsF/YhjT"/>
</dbReference>
<dbReference type="RefSeq" id="WP_064597732.1">
    <property type="nucleotide sequence ID" value="NZ_CP134782.1"/>
</dbReference>
<accession>A0A1B7L482</accession>
<dbReference type="OrthoDB" id="6469731at2"/>
<reference evidence="2" key="1">
    <citation type="submission" date="2016-05" db="EMBL/GenBank/DDBJ databases">
        <authorList>
            <person name="Behera P."/>
            <person name="Vaishampayan P."/>
            <person name="Singh N."/>
            <person name="Raina V."/>
            <person name="Suar M."/>
            <person name="Pattnaik A."/>
            <person name="Rastogi G."/>
        </authorList>
    </citation>
    <scope>NUCLEOTIDE SEQUENCE [LARGE SCALE GENOMIC DNA]</scope>
    <source>
        <strain evidence="2">MP23</strain>
    </source>
</reference>
<comment type="caution">
    <text evidence="1">The sequence shown here is derived from an EMBL/GenBank/DDBJ whole genome shotgun (WGS) entry which is preliminary data.</text>
</comment>
<dbReference type="NCBIfam" id="TIGR03493">
    <property type="entry name" value="cellullose_BcsF"/>
    <property type="match status" value="1"/>
</dbReference>
<dbReference type="AlphaFoldDB" id="A0A1B7L482"/>
<dbReference type="EMBL" id="LYRP01000012">
    <property type="protein sequence ID" value="OAT77110.1"/>
    <property type="molecule type" value="Genomic_DNA"/>
</dbReference>
<organism evidence="1 2">
    <name type="scientific">Mangrovibacter phragmitis</name>
    <dbReference type="NCBI Taxonomy" id="1691903"/>
    <lineage>
        <taxon>Bacteria</taxon>
        <taxon>Pseudomonadati</taxon>
        <taxon>Pseudomonadota</taxon>
        <taxon>Gammaproteobacteria</taxon>
        <taxon>Enterobacterales</taxon>
        <taxon>Enterobacteriaceae</taxon>
        <taxon>Mangrovibacter</taxon>
    </lineage>
</organism>
<dbReference type="STRING" id="1691903.A9B99_07305"/>
<protein>
    <recommendedName>
        <fullName evidence="3">Cellulose biosynthesis protein BcsF</fullName>
    </recommendedName>
</protein>
<evidence type="ECO:0000313" key="1">
    <source>
        <dbReference type="EMBL" id="OAT77110.1"/>
    </source>
</evidence>
<dbReference type="Pfam" id="PF11120">
    <property type="entry name" value="CBP_BcsF"/>
    <property type="match status" value="1"/>
</dbReference>
<evidence type="ECO:0000313" key="2">
    <source>
        <dbReference type="Proteomes" id="UP000078225"/>
    </source>
</evidence>